<reference evidence="6 7" key="1">
    <citation type="journal article" date="2018" name="Elife">
        <title>Firefly genomes illuminate parallel origins of bioluminescence in beetles.</title>
        <authorList>
            <person name="Fallon T.R."/>
            <person name="Lower S.E."/>
            <person name="Chang C.H."/>
            <person name="Bessho-Uehara M."/>
            <person name="Martin G.J."/>
            <person name="Bewick A.J."/>
            <person name="Behringer M."/>
            <person name="Debat H.J."/>
            <person name="Wong I."/>
            <person name="Day J.C."/>
            <person name="Suvorov A."/>
            <person name="Silva C.J."/>
            <person name="Stanger-Hall K.F."/>
            <person name="Hall D.W."/>
            <person name="Schmitz R.J."/>
            <person name="Nelson D.R."/>
            <person name="Lewis S.M."/>
            <person name="Shigenobu S."/>
            <person name="Bybee S.M."/>
            <person name="Larracuente A.M."/>
            <person name="Oba Y."/>
            <person name="Weng J.K."/>
        </authorList>
    </citation>
    <scope>NUCLEOTIDE SEQUENCE [LARGE SCALE GENOMIC DNA]</scope>
    <source>
        <strain evidence="6">1611_PpyrPB1</strain>
        <tissue evidence="6">Whole body</tissue>
    </source>
</reference>
<dbReference type="InterPro" id="IPR002213">
    <property type="entry name" value="UDP_glucos_trans"/>
</dbReference>
<evidence type="ECO:0000256" key="2">
    <source>
        <dbReference type="ARBA" id="ARBA00022676"/>
    </source>
</evidence>
<feature type="chain" id="PRO_5024469293" description="UDP-glucuronosyltransferase" evidence="5">
    <location>
        <begin position="19"/>
        <end position="510"/>
    </location>
</feature>
<dbReference type="SUPFAM" id="SSF53756">
    <property type="entry name" value="UDP-Glycosyltransferase/glycogen phosphorylase"/>
    <property type="match status" value="1"/>
</dbReference>
<keyword evidence="5" id="KW-1133">Transmembrane helix</keyword>
<evidence type="ECO:0000256" key="3">
    <source>
        <dbReference type="ARBA" id="ARBA00022679"/>
    </source>
</evidence>
<dbReference type="FunCoup" id="A0A5N4ADM8">
    <property type="interactions" value="429"/>
</dbReference>
<dbReference type="CDD" id="cd03784">
    <property type="entry name" value="GT1_Gtf-like"/>
    <property type="match status" value="1"/>
</dbReference>
<comment type="catalytic activity">
    <reaction evidence="5">
        <text>glucuronate acceptor + UDP-alpha-D-glucuronate = acceptor beta-D-glucuronoside + UDP + H(+)</text>
        <dbReference type="Rhea" id="RHEA:21032"/>
        <dbReference type="ChEBI" id="CHEBI:15378"/>
        <dbReference type="ChEBI" id="CHEBI:58052"/>
        <dbReference type="ChEBI" id="CHEBI:58223"/>
        <dbReference type="ChEBI" id="CHEBI:132367"/>
        <dbReference type="ChEBI" id="CHEBI:132368"/>
        <dbReference type="EC" id="2.4.1.17"/>
    </reaction>
</comment>
<dbReference type="EC" id="2.4.1.17" evidence="5"/>
<evidence type="ECO:0000313" key="6">
    <source>
        <dbReference type="EMBL" id="KAB0795433.1"/>
    </source>
</evidence>
<dbReference type="FunFam" id="3.40.50.2000:FF:000050">
    <property type="entry name" value="UDP-glucuronosyltransferase"/>
    <property type="match status" value="1"/>
</dbReference>
<keyword evidence="5" id="KW-0812">Transmembrane</keyword>
<feature type="transmembrane region" description="Helical" evidence="5">
    <location>
        <begin position="464"/>
        <end position="487"/>
    </location>
</feature>
<dbReference type="GO" id="GO:0015020">
    <property type="term" value="F:glucuronosyltransferase activity"/>
    <property type="evidence" value="ECO:0007669"/>
    <property type="project" value="UniProtKB-EC"/>
</dbReference>
<dbReference type="OrthoDB" id="5835829at2759"/>
<dbReference type="EMBL" id="VVIM01000008">
    <property type="protein sequence ID" value="KAB0795433.1"/>
    <property type="molecule type" value="Genomic_DNA"/>
</dbReference>
<proteinExistence type="inferred from homology"/>
<gene>
    <name evidence="6" type="ORF">PPYR_12272</name>
</gene>
<evidence type="ECO:0000256" key="5">
    <source>
        <dbReference type="RuleBase" id="RU362059"/>
    </source>
</evidence>
<dbReference type="GO" id="GO:0016020">
    <property type="term" value="C:membrane"/>
    <property type="evidence" value="ECO:0007669"/>
    <property type="project" value="UniProtKB-SubCell"/>
</dbReference>
<dbReference type="Gene3D" id="3.40.50.2000">
    <property type="entry name" value="Glycogen Phosphorylase B"/>
    <property type="match status" value="1"/>
</dbReference>
<evidence type="ECO:0000313" key="7">
    <source>
        <dbReference type="Proteomes" id="UP000327044"/>
    </source>
</evidence>
<dbReference type="Pfam" id="PF00201">
    <property type="entry name" value="UDPGT"/>
    <property type="match status" value="1"/>
</dbReference>
<dbReference type="PANTHER" id="PTHR48043">
    <property type="entry name" value="EG:EG0003.4 PROTEIN-RELATED"/>
    <property type="match status" value="1"/>
</dbReference>
<dbReference type="InterPro" id="IPR035595">
    <property type="entry name" value="UDP_glycos_trans_CS"/>
</dbReference>
<comment type="caution">
    <text evidence="6">The sequence shown here is derived from an EMBL/GenBank/DDBJ whole genome shotgun (WGS) entry which is preliminary data.</text>
</comment>
<accession>A0A5N4ADM8</accession>
<evidence type="ECO:0000256" key="4">
    <source>
        <dbReference type="RuleBase" id="RU003718"/>
    </source>
</evidence>
<dbReference type="InParanoid" id="A0A5N4ADM8"/>
<sequence length="510" mass="58024">MLFNAFLILIFIHNEARSARILGIFHERSFSHQILGIKLLSALAANDHDVTMLTPVAPKEVNFTVIKLNMEGHDTASMRNLYDTHTFTIWRRMVGTDDSGLLWAETVLNDSNLKRLLKSKQQFDLVLMEQLGNHALKGICYHYKAICVILSTMGPTWLTNEMTRNPNAPSHMPDMYVNYPPVMGFFQRLHNAYAQYLQKLYFYTYTIRKHNEIVQKHFPGFPHIMEILYNVSLVLVNSHVSTSNPASNLPNVVEVGGFHLDLPKKLPEHIDAFLNGADNGAVYFSMGSILNARDMEKHKLEMIITVLGQLKQRVLWVGNVENHSQLPENILSVKWAPQVDVLAHPNIRLFISHGGLLSLTESVACGVPILGIPVHADQGYNSALSEAAGFGISLPYQSLIEEKFKDAVHQLLQNRSYTENAKQRSRVFHDRPMKPLDLAVYWIQYVIRHNGAMHLRSSALHLAWYQYSLLDVLFVVVLLVAVICLLTKKMFNLCLRKQLKPKTNKIKKAQ</sequence>
<comment type="subcellular location">
    <subcellularLocation>
        <location evidence="5">Membrane</location>
        <topology evidence="5">Single-pass membrane protein</topology>
    </subcellularLocation>
</comment>
<dbReference type="AlphaFoldDB" id="A0A5N4ADM8"/>
<organism evidence="6 7">
    <name type="scientific">Photinus pyralis</name>
    <name type="common">Common eastern firefly</name>
    <name type="synonym">Lampyris pyralis</name>
    <dbReference type="NCBI Taxonomy" id="7054"/>
    <lineage>
        <taxon>Eukaryota</taxon>
        <taxon>Metazoa</taxon>
        <taxon>Ecdysozoa</taxon>
        <taxon>Arthropoda</taxon>
        <taxon>Hexapoda</taxon>
        <taxon>Insecta</taxon>
        <taxon>Pterygota</taxon>
        <taxon>Neoptera</taxon>
        <taxon>Endopterygota</taxon>
        <taxon>Coleoptera</taxon>
        <taxon>Polyphaga</taxon>
        <taxon>Elateriformia</taxon>
        <taxon>Elateroidea</taxon>
        <taxon>Lampyridae</taxon>
        <taxon>Lampyrinae</taxon>
        <taxon>Photinus</taxon>
    </lineage>
</organism>
<keyword evidence="5" id="KW-0472">Membrane</keyword>
<keyword evidence="3 4" id="KW-0808">Transferase</keyword>
<dbReference type="Proteomes" id="UP000327044">
    <property type="component" value="Unassembled WGS sequence"/>
</dbReference>
<protein>
    <recommendedName>
        <fullName evidence="5">UDP-glucuronosyltransferase</fullName>
        <ecNumber evidence="5">2.4.1.17</ecNumber>
    </recommendedName>
</protein>
<comment type="similarity">
    <text evidence="1 4">Belongs to the UDP-glycosyltransferase family.</text>
</comment>
<dbReference type="PANTHER" id="PTHR48043:SF159">
    <property type="entry name" value="EG:EG0003.4 PROTEIN-RELATED"/>
    <property type="match status" value="1"/>
</dbReference>
<dbReference type="PROSITE" id="PS00375">
    <property type="entry name" value="UDPGT"/>
    <property type="match status" value="1"/>
</dbReference>
<keyword evidence="7" id="KW-1185">Reference proteome</keyword>
<keyword evidence="2 4" id="KW-0328">Glycosyltransferase</keyword>
<dbReference type="InterPro" id="IPR050271">
    <property type="entry name" value="UDP-glycosyltransferase"/>
</dbReference>
<evidence type="ECO:0000256" key="1">
    <source>
        <dbReference type="ARBA" id="ARBA00009995"/>
    </source>
</evidence>
<keyword evidence="5" id="KW-0732">Signal</keyword>
<feature type="signal peptide" evidence="5">
    <location>
        <begin position="1"/>
        <end position="18"/>
    </location>
</feature>
<name>A0A5N4ADM8_PHOPY</name>